<name>A0AAU8FET0_9BACT</name>
<sequence length="119" mass="14132">MNRDQIESAIRELNDMVLNGKAMEAFEKYYHDQVSMQENHLPATVSKAANRKREEEFFDNVLEFRSAAVKGLAVGDNISYVTWHFDYTHREWGVRNYTQVSVQHWQDGQIIHEQFFYNN</sequence>
<dbReference type="InterPro" id="IPR032710">
    <property type="entry name" value="NTF2-like_dom_sf"/>
</dbReference>
<evidence type="ECO:0000259" key="1">
    <source>
        <dbReference type="Pfam" id="PF20409"/>
    </source>
</evidence>
<reference evidence="2" key="1">
    <citation type="submission" date="2024-06" db="EMBL/GenBank/DDBJ databases">
        <title>Sequencing and assembly of the genome of Dyadobacter sp. strain 676, a symbiont of Cyamopsis tetragonoloba.</title>
        <authorList>
            <person name="Guro P."/>
            <person name="Sazanova A."/>
            <person name="Kuznetsova I."/>
            <person name="Belimov A."/>
            <person name="Safronova V."/>
        </authorList>
    </citation>
    <scope>NUCLEOTIDE SEQUENCE</scope>
    <source>
        <strain evidence="2">676</strain>
    </source>
</reference>
<dbReference type="Pfam" id="PF20409">
    <property type="entry name" value="SnoaL_5"/>
    <property type="match status" value="1"/>
</dbReference>
<accession>A0AAU8FET0</accession>
<dbReference type="RefSeq" id="WP_353718345.1">
    <property type="nucleotide sequence ID" value="NZ_CP159289.1"/>
</dbReference>
<protein>
    <submittedName>
        <fullName evidence="2">SnoaL-like domain-containing protein</fullName>
    </submittedName>
</protein>
<evidence type="ECO:0000313" key="2">
    <source>
        <dbReference type="EMBL" id="XCH23019.1"/>
    </source>
</evidence>
<dbReference type="PANTHER" id="PTHR34003:SF2">
    <property type="entry name" value="SNOAL-LIKE DOMAIN-CONTAINING PROTEIN"/>
    <property type="match status" value="1"/>
</dbReference>
<organism evidence="2">
    <name type="scientific">Dyadobacter sp. 676</name>
    <dbReference type="NCBI Taxonomy" id="3088362"/>
    <lineage>
        <taxon>Bacteria</taxon>
        <taxon>Pseudomonadati</taxon>
        <taxon>Bacteroidota</taxon>
        <taxon>Cytophagia</taxon>
        <taxon>Cytophagales</taxon>
        <taxon>Spirosomataceae</taxon>
        <taxon>Dyadobacter</taxon>
    </lineage>
</organism>
<proteinExistence type="predicted"/>
<dbReference type="AlphaFoldDB" id="A0AAU8FET0"/>
<dbReference type="InterPro" id="IPR046860">
    <property type="entry name" value="SnoaL_5"/>
</dbReference>
<dbReference type="SUPFAM" id="SSF54427">
    <property type="entry name" value="NTF2-like"/>
    <property type="match status" value="1"/>
</dbReference>
<dbReference type="PANTHER" id="PTHR34003">
    <property type="entry name" value="BLL2395 PROTEIN"/>
    <property type="match status" value="1"/>
</dbReference>
<dbReference type="EMBL" id="CP159289">
    <property type="protein sequence ID" value="XCH23019.1"/>
    <property type="molecule type" value="Genomic_DNA"/>
</dbReference>
<feature type="domain" description="SnoaL-like" evidence="1">
    <location>
        <begin position="15"/>
        <end position="117"/>
    </location>
</feature>
<dbReference type="Gene3D" id="3.10.450.50">
    <property type="match status" value="1"/>
</dbReference>
<gene>
    <name evidence="2" type="ORF">ABV298_22170</name>
</gene>